<evidence type="ECO:0000313" key="3">
    <source>
        <dbReference type="Proteomes" id="UP000794436"/>
    </source>
</evidence>
<dbReference type="OrthoDB" id="74258at2759"/>
<gene>
    <name evidence="2" type="ORF">Poli38472_012761</name>
</gene>
<sequence length="299" mass="33479">MLKVGIHIKDADGATLRVCWYVGTSDAMIEKTIRMLFRLPRDAQFLLRDADGDLVPVSSTLPHEHVFALVLMSSPESMSTAIPMAMDPAGGLMQEAAGSGNRRAHKRRRPLHSPVDGAATHLYHTNTEALMTAVPSRPVDRAPSITHLITQFVETFTRAIPNDDNINFIPNTGPFALYSLYCSLIPQETHHPKSQNAFYKITSTHGRVERQRVIRYYQFAQSIADGADVQCAMYKPEGKGPLLRRYVQVNHDLSTDELVRAATFVTLLDLDPSHVVSQYQAFVRDFLPISKAVFQVRHQ</sequence>
<dbReference type="AlphaFoldDB" id="A0A8K1CE81"/>
<accession>A0A8K1CE81</accession>
<dbReference type="Proteomes" id="UP000794436">
    <property type="component" value="Unassembled WGS sequence"/>
</dbReference>
<organism evidence="2 3">
    <name type="scientific">Pythium oligandrum</name>
    <name type="common">Mycoparasitic fungus</name>
    <dbReference type="NCBI Taxonomy" id="41045"/>
    <lineage>
        <taxon>Eukaryota</taxon>
        <taxon>Sar</taxon>
        <taxon>Stramenopiles</taxon>
        <taxon>Oomycota</taxon>
        <taxon>Peronosporomycetes</taxon>
        <taxon>Pythiales</taxon>
        <taxon>Pythiaceae</taxon>
        <taxon>Pythium</taxon>
    </lineage>
</organism>
<keyword evidence="3" id="KW-1185">Reference proteome</keyword>
<feature type="compositionally biased region" description="Basic residues" evidence="1">
    <location>
        <begin position="102"/>
        <end position="111"/>
    </location>
</feature>
<comment type="caution">
    <text evidence="2">The sequence shown here is derived from an EMBL/GenBank/DDBJ whole genome shotgun (WGS) entry which is preliminary data.</text>
</comment>
<evidence type="ECO:0008006" key="4">
    <source>
        <dbReference type="Google" id="ProtNLM"/>
    </source>
</evidence>
<reference evidence="2" key="1">
    <citation type="submission" date="2019-03" db="EMBL/GenBank/DDBJ databases">
        <title>Long read genome sequence of the mycoparasitic Pythium oligandrum ATCC 38472 isolated from sugarbeet rhizosphere.</title>
        <authorList>
            <person name="Gaulin E."/>
        </authorList>
    </citation>
    <scope>NUCLEOTIDE SEQUENCE</scope>
    <source>
        <strain evidence="2">ATCC 38472_TT</strain>
    </source>
</reference>
<evidence type="ECO:0000256" key="1">
    <source>
        <dbReference type="SAM" id="MobiDB-lite"/>
    </source>
</evidence>
<evidence type="ECO:0000313" key="2">
    <source>
        <dbReference type="EMBL" id="TMW61570.1"/>
    </source>
</evidence>
<feature type="region of interest" description="Disordered" evidence="1">
    <location>
        <begin position="92"/>
        <end position="117"/>
    </location>
</feature>
<name>A0A8K1CE81_PYTOL</name>
<proteinExistence type="predicted"/>
<dbReference type="EMBL" id="SPLM01000076">
    <property type="protein sequence ID" value="TMW61570.1"/>
    <property type="molecule type" value="Genomic_DNA"/>
</dbReference>
<protein>
    <recommendedName>
        <fullName evidence="4">PB1 domain-containing protein</fullName>
    </recommendedName>
</protein>